<dbReference type="InterPro" id="IPR002666">
    <property type="entry name" value="Folate_carrier"/>
</dbReference>
<protein>
    <submittedName>
        <fullName evidence="4">Reduced folate carrier</fullName>
    </submittedName>
</protein>
<dbReference type="PANTHER" id="PTHR10686:SF18">
    <property type="entry name" value="IP11787P-RELATED"/>
    <property type="match status" value="1"/>
</dbReference>
<dbReference type="Proteomes" id="UP000265618">
    <property type="component" value="Unassembled WGS sequence"/>
</dbReference>
<dbReference type="SUPFAM" id="SSF103473">
    <property type="entry name" value="MFS general substrate transporter"/>
    <property type="match status" value="1"/>
</dbReference>
<keyword evidence="3" id="KW-0472">Membrane</keyword>
<keyword evidence="3" id="KW-0812">Transmembrane</keyword>
<dbReference type="OrthoDB" id="18814at2759"/>
<feature type="transmembrane region" description="Helical" evidence="3">
    <location>
        <begin position="613"/>
        <end position="633"/>
    </location>
</feature>
<keyword evidence="5" id="KW-1185">Reference proteome</keyword>
<name>A0A9K3CS73_9EUKA</name>
<feature type="region of interest" description="Disordered" evidence="2">
    <location>
        <begin position="355"/>
        <end position="387"/>
    </location>
</feature>
<dbReference type="InterPro" id="IPR036259">
    <property type="entry name" value="MFS_trans_sf"/>
</dbReference>
<dbReference type="GO" id="GO:0005886">
    <property type="term" value="C:plasma membrane"/>
    <property type="evidence" value="ECO:0007669"/>
    <property type="project" value="TreeGrafter"/>
</dbReference>
<feature type="transmembrane region" description="Helical" evidence="3">
    <location>
        <begin position="437"/>
        <end position="457"/>
    </location>
</feature>
<dbReference type="PANTHER" id="PTHR10686">
    <property type="entry name" value="FOLATE TRANSPORTER"/>
    <property type="match status" value="1"/>
</dbReference>
<comment type="caution">
    <text evidence="4">The sequence shown here is derived from an EMBL/GenBank/DDBJ whole genome shotgun (WGS) entry which is preliminary data.</text>
</comment>
<gene>
    <name evidence="4" type="ORF">KIPB_002434</name>
</gene>
<feature type="compositionally biased region" description="Gly residues" evidence="2">
    <location>
        <begin position="13"/>
        <end position="24"/>
    </location>
</feature>
<feature type="region of interest" description="Disordered" evidence="2">
    <location>
        <begin position="1"/>
        <end position="41"/>
    </location>
</feature>
<evidence type="ECO:0000256" key="2">
    <source>
        <dbReference type="SAM" id="MobiDB-lite"/>
    </source>
</evidence>
<feature type="transmembrane region" description="Helical" evidence="3">
    <location>
        <begin position="538"/>
        <end position="560"/>
    </location>
</feature>
<evidence type="ECO:0000256" key="3">
    <source>
        <dbReference type="SAM" id="Phobius"/>
    </source>
</evidence>
<organism evidence="4 5">
    <name type="scientific">Kipferlia bialata</name>
    <dbReference type="NCBI Taxonomy" id="797122"/>
    <lineage>
        <taxon>Eukaryota</taxon>
        <taxon>Metamonada</taxon>
        <taxon>Carpediemonas-like organisms</taxon>
        <taxon>Kipferlia</taxon>
    </lineage>
</organism>
<feature type="region of interest" description="Disordered" evidence="2">
    <location>
        <begin position="173"/>
        <end position="194"/>
    </location>
</feature>
<feature type="compositionally biased region" description="Low complexity" evidence="2">
    <location>
        <begin position="181"/>
        <end position="194"/>
    </location>
</feature>
<evidence type="ECO:0000313" key="4">
    <source>
        <dbReference type="EMBL" id="GIQ81473.1"/>
    </source>
</evidence>
<evidence type="ECO:0000256" key="1">
    <source>
        <dbReference type="ARBA" id="ARBA00005773"/>
    </source>
</evidence>
<feature type="transmembrane region" description="Helical" evidence="3">
    <location>
        <begin position="405"/>
        <end position="425"/>
    </location>
</feature>
<keyword evidence="3" id="KW-1133">Transmembrane helix</keyword>
<feature type="region of interest" description="Disordered" evidence="2">
    <location>
        <begin position="581"/>
        <end position="611"/>
    </location>
</feature>
<evidence type="ECO:0000313" key="5">
    <source>
        <dbReference type="Proteomes" id="UP000265618"/>
    </source>
</evidence>
<dbReference type="AlphaFoldDB" id="A0A9K3CS73"/>
<dbReference type="GO" id="GO:0090482">
    <property type="term" value="F:vitamin transmembrane transporter activity"/>
    <property type="evidence" value="ECO:0007669"/>
    <property type="project" value="InterPro"/>
</dbReference>
<proteinExistence type="inferred from homology"/>
<sequence>MPGSERRPLIEQGDGGYGGYGEGGCPDPDEGSKGRKGGRKSRLSLPLSAYYLALAGFLFNFKPSEAFLTPYMINYKGISEDQLVNAIYPIWTYANAVLLVLFTWLCAKGVGYIALLWVGMVARLSTRLILIFGYGMFWMGLSQVTFALTTASDAIYFAAIYYFVQEVEEEREARRTRHTQGHTQGQGHPQTGAQADADRGALFRSSTALSRVSSLSAHLLSAIIGQVLISVYDYELPLLFDMSLVSVSLAVIPMAMLTHRLRGGSGRGDTGEGEREGVVREEREGCMHAEAESEDIHPCVPSLPISSLSLVHHGDGERETEVWEGVNLGDESPHLPSSLLGWEGSVTGSVSEMYEGDREGESEVRHGERGVGRGREGGSDTSSEEKVGEREGVLSLFRVTLPHSLLYLVLVACHGLVLNYVTVVFQDIAPDTDYNGVAIAAGRAAGCIGSVFGPWLMNSLSRRRLRRCHPYTECGMGTDMGVAAPLPLSVSVGGRGEGVLGLVLPVTLALTFILIAVSEGIMALDTDSLAWAFAAYALYYYAAELCTTLLSAQMALALSIHTARVSVPKWPVVGERGDEIREGERVSGTHPQSNSQSARSKGHRSKGMGEQDGGYSSLFSAVAMLSAVVQGLIQGVLFSTWVPSIPGLSALSSHFVEMSVLSVGMGVLALVRH</sequence>
<accession>A0A9K3CS73</accession>
<dbReference type="EMBL" id="BDIP01000403">
    <property type="protein sequence ID" value="GIQ81473.1"/>
    <property type="molecule type" value="Genomic_DNA"/>
</dbReference>
<feature type="transmembrane region" description="Helical" evidence="3">
    <location>
        <begin position="499"/>
        <end position="518"/>
    </location>
</feature>
<feature type="compositionally biased region" description="Polar residues" evidence="2">
    <location>
        <begin position="589"/>
        <end position="599"/>
    </location>
</feature>
<dbReference type="Pfam" id="PF01770">
    <property type="entry name" value="Folate_carrier"/>
    <property type="match status" value="1"/>
</dbReference>
<feature type="transmembrane region" description="Helical" evidence="3">
    <location>
        <begin position="43"/>
        <end position="61"/>
    </location>
</feature>
<feature type="transmembrane region" description="Helical" evidence="3">
    <location>
        <begin position="653"/>
        <end position="671"/>
    </location>
</feature>
<feature type="transmembrane region" description="Helical" evidence="3">
    <location>
        <begin position="238"/>
        <end position="257"/>
    </location>
</feature>
<comment type="similarity">
    <text evidence="1">Belongs to the reduced folate carrier (RFC) transporter (TC 2.A.48) family.</text>
</comment>
<reference evidence="4 5" key="1">
    <citation type="journal article" date="2018" name="PLoS ONE">
        <title>The draft genome of Kipferlia bialata reveals reductive genome evolution in fornicate parasites.</title>
        <authorList>
            <person name="Tanifuji G."/>
            <person name="Takabayashi S."/>
            <person name="Kume K."/>
            <person name="Takagi M."/>
            <person name="Nakayama T."/>
            <person name="Kamikawa R."/>
            <person name="Inagaki Y."/>
            <person name="Hashimoto T."/>
        </authorList>
    </citation>
    <scope>NUCLEOTIDE SEQUENCE [LARGE SCALE GENOMIC DNA]</scope>
    <source>
        <strain evidence="4">NY0173</strain>
    </source>
</reference>